<evidence type="ECO:0000256" key="5">
    <source>
        <dbReference type="ARBA" id="ARBA00023316"/>
    </source>
</evidence>
<feature type="chain" id="PRO_5045474530" description="L,D-TPase catalytic domain-containing protein" evidence="8">
    <location>
        <begin position="27"/>
        <end position="394"/>
    </location>
</feature>
<gene>
    <name evidence="10" type="ORF">GCM10007231_26860</name>
</gene>
<dbReference type="InterPro" id="IPR036365">
    <property type="entry name" value="PGBD-like_sf"/>
</dbReference>
<dbReference type="PANTHER" id="PTHR30582:SF33">
    <property type="entry name" value="EXPORTED PROTEIN"/>
    <property type="match status" value="1"/>
</dbReference>
<keyword evidence="4 6" id="KW-0573">Peptidoglycan synthesis</keyword>
<dbReference type="PRINTS" id="PR01217">
    <property type="entry name" value="PRICHEXTENSN"/>
</dbReference>
<dbReference type="Proteomes" id="UP000630594">
    <property type="component" value="Unassembled WGS sequence"/>
</dbReference>
<feature type="domain" description="L,D-TPase catalytic" evidence="9">
    <location>
        <begin position="280"/>
        <end position="392"/>
    </location>
</feature>
<feature type="signal peptide" evidence="8">
    <location>
        <begin position="1"/>
        <end position="26"/>
    </location>
</feature>
<comment type="caution">
    <text evidence="10">The sequence shown here is derived from an EMBL/GenBank/DDBJ whole genome shotgun (WGS) entry which is preliminary data.</text>
</comment>
<sequence length="394" mass="43162">MHQTTIHPRRALAAAAVSVLACGVLAAPSGAAELTPTPSPAEASVTPTPSPAPSPAPTPGPSASSTPTPAPAPATSAAAPTAPQADPTHSPSPEPTPEPEPEPFVPIKKGERSQRVRVLESRLHQLKLHSEVITSYFEEETRRAVVAFKTKYDLPGHRGVVNEAAWTKLLSLTREPTADELNNVYTPGPAILKRGAKSGKVRDLEARLAQRKHFSGRVGTTYDRRTVKAVRAFQKAVRIPVTGEVDARTLQRLRAATRKPTRSELRNWGFDLDRRCLKGRVLCIDKTTRALKWVVNGDVKVRLDARFGDPYYPTREGSFKVFRKSRDHVSSIYHSPMPFAMFFSGGQAVHYSPDFARNGYDGNSHGCVNIRDRKAIARLFDQVRIGTKVVVHRS</sequence>
<dbReference type="Gene3D" id="1.10.101.10">
    <property type="entry name" value="PGBD-like superfamily/PGBD"/>
    <property type="match status" value="2"/>
</dbReference>
<dbReference type="InterPro" id="IPR005490">
    <property type="entry name" value="LD_TPept_cat_dom"/>
</dbReference>
<dbReference type="InterPro" id="IPR050979">
    <property type="entry name" value="LD-transpeptidase"/>
</dbReference>
<evidence type="ECO:0000256" key="3">
    <source>
        <dbReference type="ARBA" id="ARBA00022960"/>
    </source>
</evidence>
<protein>
    <recommendedName>
        <fullName evidence="9">L,D-TPase catalytic domain-containing protein</fullName>
    </recommendedName>
</protein>
<comment type="pathway">
    <text evidence="1 6">Cell wall biogenesis; peptidoglycan biosynthesis.</text>
</comment>
<dbReference type="RefSeq" id="WP_229721618.1">
    <property type="nucleotide sequence ID" value="NZ_BMCK01000004.1"/>
</dbReference>
<evidence type="ECO:0000256" key="4">
    <source>
        <dbReference type="ARBA" id="ARBA00022984"/>
    </source>
</evidence>
<feature type="compositionally biased region" description="Pro residues" evidence="7">
    <location>
        <begin position="90"/>
        <end position="104"/>
    </location>
</feature>
<organism evidence="10 11">
    <name type="scientific">Nocardioides daphniae</name>
    <dbReference type="NCBI Taxonomy" id="402297"/>
    <lineage>
        <taxon>Bacteria</taxon>
        <taxon>Bacillati</taxon>
        <taxon>Actinomycetota</taxon>
        <taxon>Actinomycetes</taxon>
        <taxon>Propionibacteriales</taxon>
        <taxon>Nocardioidaceae</taxon>
        <taxon>Nocardioides</taxon>
    </lineage>
</organism>
<feature type="active site" description="Nucleophile" evidence="6">
    <location>
        <position position="367"/>
    </location>
</feature>
<reference evidence="11" key="1">
    <citation type="journal article" date="2019" name="Int. J. Syst. Evol. Microbiol.">
        <title>The Global Catalogue of Microorganisms (GCM) 10K type strain sequencing project: providing services to taxonomists for standard genome sequencing and annotation.</title>
        <authorList>
            <consortium name="The Broad Institute Genomics Platform"/>
            <consortium name="The Broad Institute Genome Sequencing Center for Infectious Disease"/>
            <person name="Wu L."/>
            <person name="Ma J."/>
        </authorList>
    </citation>
    <scope>NUCLEOTIDE SEQUENCE [LARGE SCALE GENOMIC DNA]</scope>
    <source>
        <strain evidence="11">CCM 7403</strain>
    </source>
</reference>
<dbReference type="EMBL" id="BMCK01000004">
    <property type="protein sequence ID" value="GGD26080.1"/>
    <property type="molecule type" value="Genomic_DNA"/>
</dbReference>
<dbReference type="Pfam" id="PF01471">
    <property type="entry name" value="PG_binding_1"/>
    <property type="match status" value="2"/>
</dbReference>
<keyword evidence="5 6" id="KW-0961">Cell wall biogenesis/degradation</keyword>
<evidence type="ECO:0000313" key="10">
    <source>
        <dbReference type="EMBL" id="GGD26080.1"/>
    </source>
</evidence>
<dbReference type="Pfam" id="PF03734">
    <property type="entry name" value="YkuD"/>
    <property type="match status" value="1"/>
</dbReference>
<proteinExistence type="predicted"/>
<feature type="region of interest" description="Disordered" evidence="7">
    <location>
        <begin position="32"/>
        <end position="112"/>
    </location>
</feature>
<dbReference type="InterPro" id="IPR038063">
    <property type="entry name" value="Transpep_catalytic_dom"/>
</dbReference>
<name>A0ABQ1QH61_9ACTN</name>
<dbReference type="Gene3D" id="2.40.440.10">
    <property type="entry name" value="L,D-transpeptidase catalytic domain-like"/>
    <property type="match status" value="1"/>
</dbReference>
<keyword evidence="8" id="KW-0732">Signal</keyword>
<keyword evidence="2" id="KW-0808">Transferase</keyword>
<feature type="compositionally biased region" description="Low complexity" evidence="7">
    <location>
        <begin position="61"/>
        <end position="89"/>
    </location>
</feature>
<keyword evidence="3 6" id="KW-0133">Cell shape</keyword>
<evidence type="ECO:0000256" key="6">
    <source>
        <dbReference type="PROSITE-ProRule" id="PRU01373"/>
    </source>
</evidence>
<dbReference type="PROSITE" id="PS52029">
    <property type="entry name" value="LD_TPASE"/>
    <property type="match status" value="1"/>
</dbReference>
<evidence type="ECO:0000256" key="7">
    <source>
        <dbReference type="SAM" id="MobiDB-lite"/>
    </source>
</evidence>
<evidence type="ECO:0000259" key="9">
    <source>
        <dbReference type="PROSITE" id="PS52029"/>
    </source>
</evidence>
<dbReference type="InterPro" id="IPR036366">
    <property type="entry name" value="PGBDSf"/>
</dbReference>
<accession>A0ABQ1QH61</accession>
<dbReference type="PANTHER" id="PTHR30582">
    <property type="entry name" value="L,D-TRANSPEPTIDASE"/>
    <property type="match status" value="1"/>
</dbReference>
<evidence type="ECO:0000256" key="2">
    <source>
        <dbReference type="ARBA" id="ARBA00022679"/>
    </source>
</evidence>
<evidence type="ECO:0000256" key="8">
    <source>
        <dbReference type="SAM" id="SignalP"/>
    </source>
</evidence>
<dbReference type="InterPro" id="IPR002477">
    <property type="entry name" value="Peptidoglycan-bd-like"/>
</dbReference>
<feature type="compositionally biased region" description="Pro residues" evidence="7">
    <location>
        <begin position="48"/>
        <end position="60"/>
    </location>
</feature>
<dbReference type="SUPFAM" id="SSF47090">
    <property type="entry name" value="PGBD-like"/>
    <property type="match status" value="2"/>
</dbReference>
<dbReference type="CDD" id="cd16913">
    <property type="entry name" value="YkuD_like"/>
    <property type="match status" value="1"/>
</dbReference>
<feature type="active site" description="Proton donor/acceptor" evidence="6">
    <location>
        <position position="350"/>
    </location>
</feature>
<dbReference type="SUPFAM" id="SSF141523">
    <property type="entry name" value="L,D-transpeptidase catalytic domain-like"/>
    <property type="match status" value="1"/>
</dbReference>
<evidence type="ECO:0000313" key="11">
    <source>
        <dbReference type="Proteomes" id="UP000630594"/>
    </source>
</evidence>
<keyword evidence="11" id="KW-1185">Reference proteome</keyword>
<evidence type="ECO:0000256" key="1">
    <source>
        <dbReference type="ARBA" id="ARBA00004752"/>
    </source>
</evidence>